<dbReference type="Proteomes" id="UP001054945">
    <property type="component" value="Unassembled WGS sequence"/>
</dbReference>
<evidence type="ECO:0000313" key="2">
    <source>
        <dbReference type="Proteomes" id="UP001054945"/>
    </source>
</evidence>
<evidence type="ECO:0000313" key="1">
    <source>
        <dbReference type="EMBL" id="GIY97148.1"/>
    </source>
</evidence>
<accession>A0AAV4XS09</accession>
<dbReference type="EMBL" id="BPLR01000746">
    <property type="protein sequence ID" value="GIY97148.1"/>
    <property type="molecule type" value="Genomic_DNA"/>
</dbReference>
<proteinExistence type="predicted"/>
<gene>
    <name evidence="1" type="ORF">CEXT_303751</name>
</gene>
<name>A0AAV4XS09_CAEEX</name>
<sequence>MIPSKLQQFKSILLEGDVRGSDPVLDRVTGPVVAGGCAATVVGGGVAAAVVAGGGTAAAAAVGGDGAAENVNMINKKKLNIRHLLKNSRA</sequence>
<dbReference type="AlphaFoldDB" id="A0AAV4XS09"/>
<organism evidence="1 2">
    <name type="scientific">Caerostris extrusa</name>
    <name type="common">Bark spider</name>
    <name type="synonym">Caerostris bankana</name>
    <dbReference type="NCBI Taxonomy" id="172846"/>
    <lineage>
        <taxon>Eukaryota</taxon>
        <taxon>Metazoa</taxon>
        <taxon>Ecdysozoa</taxon>
        <taxon>Arthropoda</taxon>
        <taxon>Chelicerata</taxon>
        <taxon>Arachnida</taxon>
        <taxon>Araneae</taxon>
        <taxon>Araneomorphae</taxon>
        <taxon>Entelegynae</taxon>
        <taxon>Araneoidea</taxon>
        <taxon>Araneidae</taxon>
        <taxon>Caerostris</taxon>
    </lineage>
</organism>
<reference evidence="1 2" key="1">
    <citation type="submission" date="2021-06" db="EMBL/GenBank/DDBJ databases">
        <title>Caerostris extrusa draft genome.</title>
        <authorList>
            <person name="Kono N."/>
            <person name="Arakawa K."/>
        </authorList>
    </citation>
    <scope>NUCLEOTIDE SEQUENCE [LARGE SCALE GENOMIC DNA]</scope>
</reference>
<comment type="caution">
    <text evidence="1">The sequence shown here is derived from an EMBL/GenBank/DDBJ whole genome shotgun (WGS) entry which is preliminary data.</text>
</comment>
<keyword evidence="2" id="KW-1185">Reference proteome</keyword>
<protein>
    <submittedName>
        <fullName evidence="1">Uncharacterized protein</fullName>
    </submittedName>
</protein>